<feature type="transmembrane region" description="Helical" evidence="8">
    <location>
        <begin position="355"/>
        <end position="378"/>
    </location>
</feature>
<dbReference type="InterPro" id="IPR050360">
    <property type="entry name" value="MFS_Sugar_Transporters"/>
</dbReference>
<evidence type="ECO:0000256" key="1">
    <source>
        <dbReference type="ARBA" id="ARBA00004141"/>
    </source>
</evidence>
<dbReference type="RefSeq" id="XP_022510823.1">
    <property type="nucleotide sequence ID" value="XM_022656861.1"/>
</dbReference>
<keyword evidence="4 8" id="KW-0812">Transmembrane</keyword>
<evidence type="ECO:0000256" key="3">
    <source>
        <dbReference type="ARBA" id="ARBA00022448"/>
    </source>
</evidence>
<evidence type="ECO:0000256" key="8">
    <source>
        <dbReference type="SAM" id="Phobius"/>
    </source>
</evidence>
<comment type="subcellular location">
    <subcellularLocation>
        <location evidence="1">Membrane</location>
        <topology evidence="1">Multi-pass membrane protein</topology>
    </subcellularLocation>
</comment>
<evidence type="ECO:0000313" key="10">
    <source>
        <dbReference type="EMBL" id="OAG38871.1"/>
    </source>
</evidence>
<feature type="transmembrane region" description="Helical" evidence="8">
    <location>
        <begin position="330"/>
        <end position="350"/>
    </location>
</feature>
<protein>
    <recommendedName>
        <fullName evidence="9">Major facilitator superfamily (MFS) profile domain-containing protein</fullName>
    </recommendedName>
</protein>
<dbReference type="InterPro" id="IPR003663">
    <property type="entry name" value="Sugar/inositol_transpt"/>
</dbReference>
<feature type="transmembrane region" description="Helical" evidence="8">
    <location>
        <begin position="203"/>
        <end position="220"/>
    </location>
</feature>
<feature type="transmembrane region" description="Helical" evidence="8">
    <location>
        <begin position="133"/>
        <end position="154"/>
    </location>
</feature>
<dbReference type="EMBL" id="LVKK01000050">
    <property type="protein sequence ID" value="OAG38871.1"/>
    <property type="molecule type" value="Genomic_DNA"/>
</dbReference>
<feature type="transmembrane region" description="Helical" evidence="8">
    <location>
        <begin position="452"/>
        <end position="473"/>
    </location>
</feature>
<dbReference type="InterPro" id="IPR036259">
    <property type="entry name" value="MFS_trans_sf"/>
</dbReference>
<comment type="similarity">
    <text evidence="2 7">Belongs to the major facilitator superfamily. Sugar transporter (TC 2.A.1.1) family.</text>
</comment>
<feature type="transmembrane region" description="Helical" evidence="8">
    <location>
        <begin position="108"/>
        <end position="127"/>
    </location>
</feature>
<feature type="transmembrane region" description="Helical" evidence="8">
    <location>
        <begin position="289"/>
        <end position="310"/>
    </location>
</feature>
<dbReference type="OrthoDB" id="6612291at2759"/>
<dbReference type="GO" id="GO:0016020">
    <property type="term" value="C:membrane"/>
    <property type="evidence" value="ECO:0007669"/>
    <property type="project" value="UniProtKB-SubCell"/>
</dbReference>
<evidence type="ECO:0000259" key="9">
    <source>
        <dbReference type="PROSITE" id="PS50850"/>
    </source>
</evidence>
<dbReference type="GeneID" id="34602060"/>
<dbReference type="FunFam" id="1.20.1250.20:FF:000134">
    <property type="entry name" value="MFS sugar transporter protein"/>
    <property type="match status" value="1"/>
</dbReference>
<feature type="domain" description="Major facilitator superfamily (MFS) profile" evidence="9">
    <location>
        <begin position="35"/>
        <end position="477"/>
    </location>
</feature>
<keyword evidence="11" id="KW-1185">Reference proteome</keyword>
<dbReference type="GO" id="GO:0005351">
    <property type="term" value="F:carbohydrate:proton symporter activity"/>
    <property type="evidence" value="ECO:0007669"/>
    <property type="project" value="TreeGrafter"/>
</dbReference>
<evidence type="ECO:0000313" key="11">
    <source>
        <dbReference type="Proteomes" id="UP000077002"/>
    </source>
</evidence>
<dbReference type="SUPFAM" id="SSF103473">
    <property type="entry name" value="MFS general substrate transporter"/>
    <property type="match status" value="1"/>
</dbReference>
<gene>
    <name evidence="10" type="ORF">AYO21_06902</name>
</gene>
<dbReference type="PRINTS" id="PR00171">
    <property type="entry name" value="SUGRTRNSPORT"/>
</dbReference>
<accession>A0A177F5F3</accession>
<feature type="transmembrane region" description="Helical" evidence="8">
    <location>
        <begin position="30"/>
        <end position="57"/>
    </location>
</feature>
<organism evidence="10 11">
    <name type="scientific">Fonsecaea monophora</name>
    <dbReference type="NCBI Taxonomy" id="254056"/>
    <lineage>
        <taxon>Eukaryota</taxon>
        <taxon>Fungi</taxon>
        <taxon>Dikarya</taxon>
        <taxon>Ascomycota</taxon>
        <taxon>Pezizomycotina</taxon>
        <taxon>Eurotiomycetes</taxon>
        <taxon>Chaetothyriomycetidae</taxon>
        <taxon>Chaetothyriales</taxon>
        <taxon>Herpotrichiellaceae</taxon>
        <taxon>Fonsecaea</taxon>
    </lineage>
</organism>
<evidence type="ECO:0000256" key="6">
    <source>
        <dbReference type="ARBA" id="ARBA00023136"/>
    </source>
</evidence>
<dbReference type="NCBIfam" id="TIGR00879">
    <property type="entry name" value="SP"/>
    <property type="match status" value="1"/>
</dbReference>
<keyword evidence="5 8" id="KW-1133">Transmembrane helix</keyword>
<dbReference type="AlphaFoldDB" id="A0A177F5F3"/>
<keyword evidence="3 7" id="KW-0813">Transport</keyword>
<feature type="transmembrane region" description="Helical" evidence="8">
    <location>
        <begin position="422"/>
        <end position="440"/>
    </location>
</feature>
<feature type="transmembrane region" description="Helical" evidence="8">
    <location>
        <begin position="77"/>
        <end position="96"/>
    </location>
</feature>
<evidence type="ECO:0000256" key="7">
    <source>
        <dbReference type="RuleBase" id="RU003346"/>
    </source>
</evidence>
<feature type="transmembrane region" description="Helical" evidence="8">
    <location>
        <begin position="166"/>
        <end position="191"/>
    </location>
</feature>
<name>A0A177F5F3_9EURO</name>
<feature type="transmembrane region" description="Helical" evidence="8">
    <location>
        <begin position="384"/>
        <end position="401"/>
    </location>
</feature>
<dbReference type="PROSITE" id="PS50850">
    <property type="entry name" value="MFS"/>
    <property type="match status" value="1"/>
</dbReference>
<keyword evidence="6 8" id="KW-0472">Membrane</keyword>
<proteinExistence type="inferred from homology"/>
<comment type="caution">
    <text evidence="10">The sequence shown here is derived from an EMBL/GenBank/DDBJ whole genome shotgun (WGS) entry which is preliminary data.</text>
</comment>
<dbReference type="InterPro" id="IPR020846">
    <property type="entry name" value="MFS_dom"/>
</dbReference>
<evidence type="ECO:0000256" key="5">
    <source>
        <dbReference type="ARBA" id="ARBA00022989"/>
    </source>
</evidence>
<dbReference type="PANTHER" id="PTHR48022">
    <property type="entry name" value="PLASTIDIC GLUCOSE TRANSPORTER 4"/>
    <property type="match status" value="1"/>
</dbReference>
<dbReference type="PANTHER" id="PTHR48022:SF11">
    <property type="entry name" value="MONOSACCHARIDE TRANSPORTER (HXT8), PUTATIVE (AFU_ORTHOLOGUE AFUA_2G08120)-RELATED"/>
    <property type="match status" value="1"/>
</dbReference>
<dbReference type="Gene3D" id="1.20.1250.20">
    <property type="entry name" value="MFS general substrate transporter like domains"/>
    <property type="match status" value="1"/>
</dbReference>
<reference evidence="10 11" key="1">
    <citation type="submission" date="2016-03" db="EMBL/GenBank/DDBJ databases">
        <title>Draft genome sequence of the Fonsecaea monophora CBS 269.37.</title>
        <authorList>
            <person name="Bombassaro A."/>
            <person name="Vinicius W.A."/>
            <person name="De Hoog S."/>
            <person name="Sun J."/>
            <person name="Souza E.M."/>
            <person name="Raittz R.T."/>
            <person name="Costa F."/>
            <person name="Leao A.C."/>
            <person name="Tadra-Sfeir M.Z."/>
            <person name="Baura V."/>
            <person name="Balsanelli E."/>
            <person name="Pedrosa F.O."/>
            <person name="Moreno L.F."/>
            <person name="Steffens M.B."/>
            <person name="Xi L."/>
            <person name="Bocca A.L."/>
            <person name="Felipe M.S."/>
            <person name="Teixeira M."/>
            <person name="Telles Filho F.Q."/>
            <person name="Azevedo C.M."/>
            <person name="Gomes R."/>
            <person name="Vicente V.A."/>
        </authorList>
    </citation>
    <scope>NUCLEOTIDE SEQUENCE [LARGE SCALE GENOMIC DNA]</scope>
    <source>
        <strain evidence="10 11">CBS 269.37</strain>
    </source>
</reference>
<sequence length="522" mass="57272">MKTESSNIVAGEVRAAAAQSAKRAKKTLTLYNVAILCYVGLGSASYGYAAAVIGNTVGQPSFIRYFDLDTRSNGDGLIGAMNGLFQAGGFFGALITPWISDRWGRKSAIAWGAVWCIVSGAFMAGSVNIGEFILFRFISGLGANLLLAAVPIWMSEVVPAHFRGSLVYIHSLALGFGYLLSAWIGFGFFFWKTGGSNTWRPPLALQCVWPLLLLLGLYWIPESPRWLVMKDRSDEAKRILLRLHANPEDPDNTFANTEFYQIHEQIALDRHRDSSWRHLFRKPSFRKRCLIAMGTTAIIECCGGLVINNYGPILYANLGFSQTKQLLYPAAWLTFATGMNAVGVFIVDFFPRNRLLAFGVLGCVSVVTIEAAIVANFVPSNNHAALSAAVAVLFLFELFYGPSIAGTQFCYLGEIFPNHVRAKGVALGVSMISLMNVVWLQAAPTAFKTIGWKYYLCFIITGGLGGIVILFYWPDTRGIPLEEIGVLFGDEAEIAVFQADIQLDHDTKQITTHHATVKVDEA</sequence>
<evidence type="ECO:0000256" key="4">
    <source>
        <dbReference type="ARBA" id="ARBA00022692"/>
    </source>
</evidence>
<dbReference type="Pfam" id="PF00083">
    <property type="entry name" value="Sugar_tr"/>
    <property type="match status" value="1"/>
</dbReference>
<evidence type="ECO:0000256" key="2">
    <source>
        <dbReference type="ARBA" id="ARBA00010992"/>
    </source>
</evidence>
<dbReference type="InterPro" id="IPR005828">
    <property type="entry name" value="MFS_sugar_transport-like"/>
</dbReference>
<dbReference type="Proteomes" id="UP000077002">
    <property type="component" value="Unassembled WGS sequence"/>
</dbReference>